<dbReference type="Proteomes" id="UP000651452">
    <property type="component" value="Unassembled WGS sequence"/>
</dbReference>
<reference evidence="2" key="2">
    <citation type="submission" date="2020-09" db="EMBL/GenBank/DDBJ databases">
        <title>Reference genome assembly for Australian Ascochyta lentis isolate Al4.</title>
        <authorList>
            <person name="Lee R.C."/>
            <person name="Farfan-Caceres L.M."/>
            <person name="Debler J.W."/>
            <person name="Williams A.H."/>
            <person name="Henares B.M."/>
        </authorList>
    </citation>
    <scope>NUCLEOTIDE SEQUENCE</scope>
    <source>
        <strain evidence="2">Al4</strain>
    </source>
</reference>
<dbReference type="Gene3D" id="3.30.200.20">
    <property type="entry name" value="Phosphorylase Kinase, domain 1"/>
    <property type="match status" value="1"/>
</dbReference>
<protein>
    <recommendedName>
        <fullName evidence="1">Aminoglycoside phosphotransferase domain-containing protein</fullName>
    </recommendedName>
</protein>
<dbReference type="AlphaFoldDB" id="A0A8H7J4C7"/>
<dbReference type="Pfam" id="PF01636">
    <property type="entry name" value="APH"/>
    <property type="match status" value="1"/>
</dbReference>
<gene>
    <name evidence="2" type="ORF">EKO04_006985</name>
</gene>
<name>A0A8H7J4C7_9PLEO</name>
<proteinExistence type="predicted"/>
<reference evidence="2" key="1">
    <citation type="submission" date="2018-12" db="EMBL/GenBank/DDBJ databases">
        <authorList>
            <person name="Syme R.A."/>
            <person name="Farfan-Caceres L."/>
            <person name="Lichtenzveig J."/>
        </authorList>
    </citation>
    <scope>NUCLEOTIDE SEQUENCE</scope>
    <source>
        <strain evidence="2">Al4</strain>
    </source>
</reference>
<dbReference type="InterPro" id="IPR011009">
    <property type="entry name" value="Kinase-like_dom_sf"/>
</dbReference>
<feature type="domain" description="Aminoglycoside phosphotransferase" evidence="1">
    <location>
        <begin position="72"/>
        <end position="339"/>
    </location>
</feature>
<keyword evidence="3" id="KW-1185">Reference proteome</keyword>
<evidence type="ECO:0000259" key="1">
    <source>
        <dbReference type="Pfam" id="PF01636"/>
    </source>
</evidence>
<evidence type="ECO:0000313" key="3">
    <source>
        <dbReference type="Proteomes" id="UP000651452"/>
    </source>
</evidence>
<organism evidence="2 3">
    <name type="scientific">Ascochyta lentis</name>
    <dbReference type="NCBI Taxonomy" id="205686"/>
    <lineage>
        <taxon>Eukaryota</taxon>
        <taxon>Fungi</taxon>
        <taxon>Dikarya</taxon>
        <taxon>Ascomycota</taxon>
        <taxon>Pezizomycotina</taxon>
        <taxon>Dothideomycetes</taxon>
        <taxon>Pleosporomycetidae</taxon>
        <taxon>Pleosporales</taxon>
        <taxon>Pleosporineae</taxon>
        <taxon>Didymellaceae</taxon>
        <taxon>Ascochyta</taxon>
    </lineage>
</organism>
<dbReference type="EMBL" id="RZGK01000012">
    <property type="protein sequence ID" value="KAF9695088.1"/>
    <property type="molecule type" value="Genomic_DNA"/>
</dbReference>
<dbReference type="InterPro" id="IPR002575">
    <property type="entry name" value="Aminoglycoside_PTrfase"/>
</dbReference>
<evidence type="ECO:0000313" key="2">
    <source>
        <dbReference type="EMBL" id="KAF9695088.1"/>
    </source>
</evidence>
<dbReference type="Gene3D" id="3.90.1200.10">
    <property type="match status" value="1"/>
</dbReference>
<sequence>MKTTMSTPQISPKTIPVDLNIEMSPKTRRADSAGHVANNFQPQSKTDYDFTKLEDVRNYLRERRTEDREFELQLLSGGTANYVYRLTETSGERRGHTEIFKHAAEHLASNPAYILDPERMDYEARILHELSEEEMCYCTIANGFATPEITNTHVHTVRPGFYERDSKLLNLEDGGNINLKNAYFELSAEDVQEVGRELGKWLASLHGKTPTSHVSSTIPGRGNNKTAIKICRYSYRNLPAVLSEYGHDAELGHKINKYFGRLITKDEECVCHGDFWPGNILLRSGVSGRGPHVLTVVDWEMVRIGNSATDVGQFAAEAFLLDRFHGNKGLHAAFIRAYFETSAVSYGDKERIYPWMTRVAIHFAVHIAFWPTRSVHWANGEDTKALVNLGVAVLQDAISSLPNAMVWRVFEGLPGLDVIAQELMEKRGGPYKDAHSPQF</sequence>
<dbReference type="SUPFAM" id="SSF56112">
    <property type="entry name" value="Protein kinase-like (PK-like)"/>
    <property type="match status" value="1"/>
</dbReference>
<comment type="caution">
    <text evidence="2">The sequence shown here is derived from an EMBL/GenBank/DDBJ whole genome shotgun (WGS) entry which is preliminary data.</text>
</comment>
<dbReference type="OrthoDB" id="25129at2759"/>
<accession>A0A8H7J4C7</accession>